<dbReference type="InterPro" id="IPR025660">
    <property type="entry name" value="Pept_his_AS"/>
</dbReference>
<dbReference type="SMART" id="SM00645">
    <property type="entry name" value="Pept_C1"/>
    <property type="match status" value="1"/>
</dbReference>
<evidence type="ECO:0000256" key="3">
    <source>
        <dbReference type="ARBA" id="ARBA00022801"/>
    </source>
</evidence>
<sequence length="279" mass="31924">MDLSKTVQKKIQTFEMWCFRRLLKVTWTEKKKQQRNYTNCRCRQQTVATTYEAETWVCWTHHERQLGTFATTTLRGEHRREKRTGKAKKELDGRYIGRPEGNTWKAGRNFDVQDYERVRNMLGVDIEANALYNKLHLSYPELVYPDLELPATFDAREQWPNCPTIKQIRDQSNCGSCWAFGSVEAQSDRHCILGNVKVTLSPEDVLSCCVYKHTSGPLLGGHAVKILGYGTEDGQDYWLVANSWGTVWGESGYFKIARGDDECGIESNIVAGTPKVAEP</sequence>
<comment type="similarity">
    <text evidence="1">Belongs to the peptidase C1 family.</text>
</comment>
<dbReference type="Gene3D" id="3.90.70.10">
    <property type="entry name" value="Cysteine proteinases"/>
    <property type="match status" value="2"/>
</dbReference>
<dbReference type="InterPro" id="IPR038765">
    <property type="entry name" value="Papain-like_cys_pep_sf"/>
</dbReference>
<dbReference type="InterPro" id="IPR000169">
    <property type="entry name" value="Pept_cys_AS"/>
</dbReference>
<dbReference type="EMBL" id="BMAT01013649">
    <property type="protein sequence ID" value="GFS17319.1"/>
    <property type="molecule type" value="Genomic_DNA"/>
</dbReference>
<keyword evidence="4" id="KW-0788">Thiol protease</keyword>
<dbReference type="Proteomes" id="UP000762676">
    <property type="component" value="Unassembled WGS sequence"/>
</dbReference>
<evidence type="ECO:0000256" key="2">
    <source>
        <dbReference type="ARBA" id="ARBA00022670"/>
    </source>
</evidence>
<dbReference type="InterPro" id="IPR025661">
    <property type="entry name" value="Pept_asp_AS"/>
</dbReference>
<dbReference type="Pfam" id="PF00112">
    <property type="entry name" value="Peptidase_C1"/>
    <property type="match status" value="1"/>
</dbReference>
<keyword evidence="8" id="KW-1185">Reference proteome</keyword>
<evidence type="ECO:0000256" key="4">
    <source>
        <dbReference type="ARBA" id="ARBA00022807"/>
    </source>
</evidence>
<keyword evidence="2" id="KW-0645">Protease</keyword>
<accession>A0AAV4J5R9</accession>
<organism evidence="7 8">
    <name type="scientific">Elysia marginata</name>
    <dbReference type="NCBI Taxonomy" id="1093978"/>
    <lineage>
        <taxon>Eukaryota</taxon>
        <taxon>Metazoa</taxon>
        <taxon>Spiralia</taxon>
        <taxon>Lophotrochozoa</taxon>
        <taxon>Mollusca</taxon>
        <taxon>Gastropoda</taxon>
        <taxon>Heterobranchia</taxon>
        <taxon>Euthyneura</taxon>
        <taxon>Panpulmonata</taxon>
        <taxon>Sacoglossa</taxon>
        <taxon>Placobranchoidea</taxon>
        <taxon>Plakobranchidae</taxon>
        <taxon>Elysia</taxon>
    </lineage>
</organism>
<evidence type="ECO:0000259" key="6">
    <source>
        <dbReference type="SMART" id="SM00645"/>
    </source>
</evidence>
<evidence type="ECO:0000313" key="7">
    <source>
        <dbReference type="EMBL" id="GFS17319.1"/>
    </source>
</evidence>
<dbReference type="PROSITE" id="PS00139">
    <property type="entry name" value="THIOL_PROTEASE_CYS"/>
    <property type="match status" value="1"/>
</dbReference>
<keyword evidence="5" id="KW-1015">Disulfide bond</keyword>
<reference evidence="7 8" key="1">
    <citation type="journal article" date="2021" name="Elife">
        <title>Chloroplast acquisition without the gene transfer in kleptoplastic sea slugs, Plakobranchus ocellatus.</title>
        <authorList>
            <person name="Maeda T."/>
            <person name="Takahashi S."/>
            <person name="Yoshida T."/>
            <person name="Shimamura S."/>
            <person name="Takaki Y."/>
            <person name="Nagai Y."/>
            <person name="Toyoda A."/>
            <person name="Suzuki Y."/>
            <person name="Arimoto A."/>
            <person name="Ishii H."/>
            <person name="Satoh N."/>
            <person name="Nishiyama T."/>
            <person name="Hasebe M."/>
            <person name="Maruyama T."/>
            <person name="Minagawa J."/>
            <person name="Obokata J."/>
            <person name="Shigenobu S."/>
        </authorList>
    </citation>
    <scope>NUCLEOTIDE SEQUENCE [LARGE SCALE GENOMIC DNA]</scope>
</reference>
<evidence type="ECO:0000313" key="8">
    <source>
        <dbReference type="Proteomes" id="UP000762676"/>
    </source>
</evidence>
<dbReference type="PROSITE" id="PS00640">
    <property type="entry name" value="THIOL_PROTEASE_ASN"/>
    <property type="match status" value="1"/>
</dbReference>
<proteinExistence type="inferred from homology"/>
<dbReference type="SUPFAM" id="SSF54001">
    <property type="entry name" value="Cysteine proteinases"/>
    <property type="match status" value="1"/>
</dbReference>
<evidence type="ECO:0000256" key="5">
    <source>
        <dbReference type="ARBA" id="ARBA00023157"/>
    </source>
</evidence>
<dbReference type="PANTHER" id="PTHR12411">
    <property type="entry name" value="CYSTEINE PROTEASE FAMILY C1-RELATED"/>
    <property type="match status" value="1"/>
</dbReference>
<dbReference type="PROSITE" id="PS00639">
    <property type="entry name" value="THIOL_PROTEASE_HIS"/>
    <property type="match status" value="1"/>
</dbReference>
<gene>
    <name evidence="7" type="ORF">ElyMa_006819400</name>
</gene>
<comment type="caution">
    <text evidence="7">The sequence shown here is derived from an EMBL/GenBank/DDBJ whole genome shotgun (WGS) entry which is preliminary data.</text>
</comment>
<feature type="domain" description="Peptidase C1A papain C-terminal" evidence="6">
    <location>
        <begin position="149"/>
        <end position="273"/>
    </location>
</feature>
<dbReference type="InterPro" id="IPR013128">
    <property type="entry name" value="Peptidase_C1A"/>
</dbReference>
<evidence type="ECO:0000256" key="1">
    <source>
        <dbReference type="ARBA" id="ARBA00008455"/>
    </source>
</evidence>
<dbReference type="GO" id="GO:0008234">
    <property type="term" value="F:cysteine-type peptidase activity"/>
    <property type="evidence" value="ECO:0007669"/>
    <property type="project" value="UniProtKB-KW"/>
</dbReference>
<dbReference type="AlphaFoldDB" id="A0AAV4J5R9"/>
<protein>
    <submittedName>
        <fullName evidence="7">Cathepsin B</fullName>
    </submittedName>
</protein>
<dbReference type="InterPro" id="IPR000668">
    <property type="entry name" value="Peptidase_C1A_C"/>
</dbReference>
<name>A0AAV4J5R9_9GAST</name>
<dbReference type="GO" id="GO:0006508">
    <property type="term" value="P:proteolysis"/>
    <property type="evidence" value="ECO:0007669"/>
    <property type="project" value="UniProtKB-KW"/>
</dbReference>
<keyword evidence="3" id="KW-0378">Hydrolase</keyword>